<reference evidence="2 3" key="1">
    <citation type="journal article" date="2020" name="Nature">
        <title>Six reference-quality genomes reveal evolution of bat adaptations.</title>
        <authorList>
            <person name="Jebb D."/>
            <person name="Huang Z."/>
            <person name="Pippel M."/>
            <person name="Hughes G.M."/>
            <person name="Lavrichenko K."/>
            <person name="Devanna P."/>
            <person name="Winkler S."/>
            <person name="Jermiin L.S."/>
            <person name="Skirmuntt E.C."/>
            <person name="Katzourakis A."/>
            <person name="Burkitt-Gray L."/>
            <person name="Ray D.A."/>
            <person name="Sullivan K.A.M."/>
            <person name="Roscito J.G."/>
            <person name="Kirilenko B.M."/>
            <person name="Davalos L.M."/>
            <person name="Corthals A.P."/>
            <person name="Power M.L."/>
            <person name="Jones G."/>
            <person name="Ransome R.D."/>
            <person name="Dechmann D.K.N."/>
            <person name="Locatelli A.G."/>
            <person name="Puechmaille S.J."/>
            <person name="Fedrigo O."/>
            <person name="Jarvis E.D."/>
            <person name="Hiller M."/>
            <person name="Vernes S.C."/>
            <person name="Myers E.W."/>
            <person name="Teeling E.C."/>
        </authorList>
    </citation>
    <scope>NUCLEOTIDE SEQUENCE [LARGE SCALE GENOMIC DNA]</scope>
    <source>
        <strain evidence="2">MMolMol1</strain>
        <tissue evidence="2">Muscle</tissue>
    </source>
</reference>
<protein>
    <submittedName>
        <fullName evidence="2">Uncharacterized protein</fullName>
    </submittedName>
</protein>
<evidence type="ECO:0000256" key="1">
    <source>
        <dbReference type="SAM" id="MobiDB-lite"/>
    </source>
</evidence>
<organism evidence="2 3">
    <name type="scientific">Molossus molossus</name>
    <name type="common">Pallas' mastiff bat</name>
    <name type="synonym">Vespertilio molossus</name>
    <dbReference type="NCBI Taxonomy" id="27622"/>
    <lineage>
        <taxon>Eukaryota</taxon>
        <taxon>Metazoa</taxon>
        <taxon>Chordata</taxon>
        <taxon>Craniata</taxon>
        <taxon>Vertebrata</taxon>
        <taxon>Euteleostomi</taxon>
        <taxon>Mammalia</taxon>
        <taxon>Eutheria</taxon>
        <taxon>Laurasiatheria</taxon>
        <taxon>Chiroptera</taxon>
        <taxon>Yangochiroptera</taxon>
        <taxon>Molossidae</taxon>
        <taxon>Molossus</taxon>
    </lineage>
</organism>
<proteinExistence type="predicted"/>
<evidence type="ECO:0000313" key="3">
    <source>
        <dbReference type="Proteomes" id="UP000550707"/>
    </source>
</evidence>
<name>A0A7J8CS75_MOLMO</name>
<dbReference type="EMBL" id="JACASF010000020">
    <property type="protein sequence ID" value="KAF6413646.1"/>
    <property type="molecule type" value="Genomic_DNA"/>
</dbReference>
<feature type="compositionally biased region" description="Polar residues" evidence="1">
    <location>
        <begin position="119"/>
        <end position="132"/>
    </location>
</feature>
<feature type="region of interest" description="Disordered" evidence="1">
    <location>
        <begin position="105"/>
        <end position="132"/>
    </location>
</feature>
<dbReference type="Proteomes" id="UP000550707">
    <property type="component" value="Unassembled WGS sequence"/>
</dbReference>
<comment type="caution">
    <text evidence="2">The sequence shown here is derived from an EMBL/GenBank/DDBJ whole genome shotgun (WGS) entry which is preliminary data.</text>
</comment>
<keyword evidence="3" id="KW-1185">Reference proteome</keyword>
<gene>
    <name evidence="2" type="ORF">HJG59_009815</name>
</gene>
<dbReference type="InParanoid" id="A0A7J8CS75"/>
<dbReference type="AlphaFoldDB" id="A0A7J8CS75"/>
<evidence type="ECO:0000313" key="2">
    <source>
        <dbReference type="EMBL" id="KAF6413646.1"/>
    </source>
</evidence>
<sequence>MRKLRSGDLKAAGMGLEPGSLALSLTLSHTTLQALRYTTELTAPAGGCAPVLLSWRWLPLGTTVVLLEGCSVQPHSSPLVPSGWSPRAGSSIFLSYPGCPTRLETTARGGSIEPRNSREQFTLSSSRSWKSR</sequence>
<accession>A0A7J8CS75</accession>